<feature type="non-terminal residue" evidence="1">
    <location>
        <position position="42"/>
    </location>
</feature>
<feature type="non-terminal residue" evidence="1">
    <location>
        <position position="1"/>
    </location>
</feature>
<evidence type="ECO:0000313" key="1">
    <source>
        <dbReference type="EMBL" id="CAG8794096.1"/>
    </source>
</evidence>
<organism evidence="1 2">
    <name type="scientific">Cetraspora pellucida</name>
    <dbReference type="NCBI Taxonomy" id="1433469"/>
    <lineage>
        <taxon>Eukaryota</taxon>
        <taxon>Fungi</taxon>
        <taxon>Fungi incertae sedis</taxon>
        <taxon>Mucoromycota</taxon>
        <taxon>Glomeromycotina</taxon>
        <taxon>Glomeromycetes</taxon>
        <taxon>Diversisporales</taxon>
        <taxon>Gigasporaceae</taxon>
        <taxon>Cetraspora</taxon>
    </lineage>
</organism>
<accession>A0ACA9RHJ5</accession>
<dbReference type="Proteomes" id="UP000789366">
    <property type="component" value="Unassembled WGS sequence"/>
</dbReference>
<keyword evidence="2" id="KW-1185">Reference proteome</keyword>
<comment type="caution">
    <text evidence="1">The sequence shown here is derived from an EMBL/GenBank/DDBJ whole genome shotgun (WGS) entry which is preliminary data.</text>
</comment>
<evidence type="ECO:0000313" key="2">
    <source>
        <dbReference type="Proteomes" id="UP000789366"/>
    </source>
</evidence>
<protein>
    <submittedName>
        <fullName evidence="1">10211_t:CDS:1</fullName>
    </submittedName>
</protein>
<reference evidence="1" key="1">
    <citation type="submission" date="2021-06" db="EMBL/GenBank/DDBJ databases">
        <authorList>
            <person name="Kallberg Y."/>
            <person name="Tangrot J."/>
            <person name="Rosling A."/>
        </authorList>
    </citation>
    <scope>NUCLEOTIDE SEQUENCE</scope>
    <source>
        <strain evidence="1">28 12/20/2015</strain>
    </source>
</reference>
<proteinExistence type="predicted"/>
<dbReference type="EMBL" id="CAJVPW010072095">
    <property type="protein sequence ID" value="CAG8794096.1"/>
    <property type="molecule type" value="Genomic_DNA"/>
</dbReference>
<gene>
    <name evidence="1" type="ORF">SPELUC_LOCUS17494</name>
</gene>
<sequence length="42" mass="4853">VEIRKTYEVSSKIYSCDECGLKIDRDTNGARNILLKYLTESQ</sequence>
<name>A0ACA9RHJ5_9GLOM</name>